<name>A0A7H9HWT8_9SACH</name>
<dbReference type="EMBL" id="CP059271">
    <property type="protein sequence ID" value="QLQ81247.1"/>
    <property type="molecule type" value="Genomic_DNA"/>
</dbReference>
<dbReference type="InterPro" id="IPR027417">
    <property type="entry name" value="P-loop_NTPase"/>
</dbReference>
<evidence type="ECO:0000313" key="2">
    <source>
        <dbReference type="EMBL" id="QLQ81247.1"/>
    </source>
</evidence>
<dbReference type="SUPFAM" id="SSF52540">
    <property type="entry name" value="P-loop containing nucleoside triphosphate hydrolases"/>
    <property type="match status" value="1"/>
</dbReference>
<dbReference type="Proteomes" id="UP000510647">
    <property type="component" value="Chromosome 5"/>
</dbReference>
<dbReference type="InterPro" id="IPR001650">
    <property type="entry name" value="Helicase_C-like"/>
</dbReference>
<feature type="domain" description="Helicase C-terminal" evidence="1">
    <location>
        <begin position="14"/>
        <end position="47"/>
    </location>
</feature>
<dbReference type="CDD" id="cd18785">
    <property type="entry name" value="SF2_C"/>
    <property type="match status" value="1"/>
</dbReference>
<accession>A0A7H9HWT8</accession>
<sequence>MQARPFMADNSQMQLVTEGIDVSNLRMVIIMDCGPSIIDFIQAAGRLRSHGFFYLLNSKEQKYADEASPVVPLIGSGCLREQMAKFYGLATGHEAPLPAEAQNQLVKLT</sequence>
<dbReference type="Gene3D" id="3.40.50.300">
    <property type="entry name" value="P-loop containing nucleotide triphosphate hydrolases"/>
    <property type="match status" value="1"/>
</dbReference>
<organism evidence="2 3">
    <name type="scientific">Torulaspora globosa</name>
    <dbReference type="NCBI Taxonomy" id="48254"/>
    <lineage>
        <taxon>Eukaryota</taxon>
        <taxon>Fungi</taxon>
        <taxon>Dikarya</taxon>
        <taxon>Ascomycota</taxon>
        <taxon>Saccharomycotina</taxon>
        <taxon>Saccharomycetes</taxon>
        <taxon>Saccharomycetales</taxon>
        <taxon>Saccharomycetaceae</taxon>
        <taxon>Torulaspora</taxon>
    </lineage>
</organism>
<keyword evidence="3" id="KW-1185">Reference proteome</keyword>
<gene>
    <name evidence="2" type="ORF">HG537_0E06040</name>
</gene>
<proteinExistence type="predicted"/>
<evidence type="ECO:0000259" key="1">
    <source>
        <dbReference type="Pfam" id="PF00271"/>
    </source>
</evidence>
<dbReference type="AlphaFoldDB" id="A0A7H9HWT8"/>
<dbReference type="OrthoDB" id="4056983at2759"/>
<protein>
    <recommendedName>
        <fullName evidence="1">Helicase C-terminal domain-containing protein</fullName>
    </recommendedName>
</protein>
<dbReference type="Pfam" id="PF00271">
    <property type="entry name" value="Helicase_C"/>
    <property type="match status" value="1"/>
</dbReference>
<evidence type="ECO:0000313" key="3">
    <source>
        <dbReference type="Proteomes" id="UP000510647"/>
    </source>
</evidence>
<reference evidence="2 3" key="1">
    <citation type="submission" date="2020-06" db="EMBL/GenBank/DDBJ databases">
        <title>The yeast mating-type switching endonuclease HO is a domesticated member of an unorthodox homing genetic element family.</title>
        <authorList>
            <person name="Coughlan A.Y."/>
            <person name="Lombardi L."/>
            <person name="Braun-Galleani S."/>
            <person name="Martos A.R."/>
            <person name="Galeote V."/>
            <person name="Bigey F."/>
            <person name="Dequin S."/>
            <person name="Byrne K.P."/>
            <person name="Wolfe K.H."/>
        </authorList>
    </citation>
    <scope>NUCLEOTIDE SEQUENCE [LARGE SCALE GENOMIC DNA]</scope>
    <source>
        <strain evidence="2 3">CBS2947</strain>
    </source>
</reference>